<feature type="signal peptide" evidence="1">
    <location>
        <begin position="1"/>
        <end position="16"/>
    </location>
</feature>
<evidence type="ECO:0000256" key="1">
    <source>
        <dbReference type="SAM" id="SignalP"/>
    </source>
</evidence>
<evidence type="ECO:0000313" key="2">
    <source>
        <dbReference type="EMBL" id="MBB6053526.1"/>
    </source>
</evidence>
<dbReference type="EMBL" id="JACHGW010000007">
    <property type="protein sequence ID" value="MBB6053526.1"/>
    <property type="molecule type" value="Genomic_DNA"/>
</dbReference>
<proteinExistence type="predicted"/>
<dbReference type="RefSeq" id="WP_184203617.1">
    <property type="nucleotide sequence ID" value="NZ_JACHGW010000007.1"/>
</dbReference>
<reference evidence="2 3" key="1">
    <citation type="submission" date="2020-08" db="EMBL/GenBank/DDBJ databases">
        <title>Genomic Encyclopedia of Type Strains, Phase IV (KMG-IV): sequencing the most valuable type-strain genomes for metagenomic binning, comparative biology and taxonomic classification.</title>
        <authorList>
            <person name="Goeker M."/>
        </authorList>
    </citation>
    <scope>NUCLEOTIDE SEQUENCE [LARGE SCALE GENOMIC DNA]</scope>
    <source>
        <strain evidence="2 3">DSM 23562</strain>
    </source>
</reference>
<dbReference type="Proteomes" id="UP000520814">
    <property type="component" value="Unassembled WGS sequence"/>
</dbReference>
<evidence type="ECO:0000313" key="3">
    <source>
        <dbReference type="Proteomes" id="UP000520814"/>
    </source>
</evidence>
<keyword evidence="3" id="KW-1185">Reference proteome</keyword>
<sequence length="198" mass="22098">MSLVVAVCAMALVAQAPEISLKESAAPDSVMKLTPTGAKSLRFAQVNYGVSGGKLLLHEYRVGDPGSAVRYLDILTPSGKRLQKFQLGYAPETVSRDYKIRPLWVIPARKKLPALHFEGLGAHLFVVFPKGFAQPGSQQFLSELDGDKKRLISFDELDRRGYRMIRIDVDEPAVEGKPAYKGTTYYFWSGTKFEEKKR</sequence>
<name>A0A7W9SVM8_ARMRO</name>
<dbReference type="AlphaFoldDB" id="A0A7W9SVM8"/>
<protein>
    <recommendedName>
        <fullName evidence="4">Outer membrane lipoprotein-sorting protein</fullName>
    </recommendedName>
</protein>
<gene>
    <name evidence="2" type="ORF">HNQ39_005361</name>
</gene>
<feature type="chain" id="PRO_5030660163" description="Outer membrane lipoprotein-sorting protein" evidence="1">
    <location>
        <begin position="17"/>
        <end position="198"/>
    </location>
</feature>
<keyword evidence="1" id="KW-0732">Signal</keyword>
<comment type="caution">
    <text evidence="2">The sequence shown here is derived from an EMBL/GenBank/DDBJ whole genome shotgun (WGS) entry which is preliminary data.</text>
</comment>
<organism evidence="2 3">
    <name type="scientific">Armatimonas rosea</name>
    <dbReference type="NCBI Taxonomy" id="685828"/>
    <lineage>
        <taxon>Bacteria</taxon>
        <taxon>Bacillati</taxon>
        <taxon>Armatimonadota</taxon>
        <taxon>Armatimonadia</taxon>
        <taxon>Armatimonadales</taxon>
        <taxon>Armatimonadaceae</taxon>
        <taxon>Armatimonas</taxon>
    </lineage>
</organism>
<evidence type="ECO:0008006" key="4">
    <source>
        <dbReference type="Google" id="ProtNLM"/>
    </source>
</evidence>
<accession>A0A7W9SVM8</accession>